<keyword evidence="1" id="KW-1133">Transmembrane helix</keyword>
<dbReference type="PANTHER" id="PTHR36435:SF1">
    <property type="entry name" value="CAAX AMINO TERMINAL PROTEASE FAMILY PROTEIN"/>
    <property type="match status" value="1"/>
</dbReference>
<reference evidence="3" key="1">
    <citation type="submission" date="2020-06" db="EMBL/GenBank/DDBJ databases">
        <title>Characterization of fructooligosaccharide metabolism and fructooligosaccharide-degrading enzymes in human commensal butyrate producers.</title>
        <authorList>
            <person name="Tanno H."/>
            <person name="Fujii T."/>
            <person name="Hirano K."/>
            <person name="Maeno S."/>
            <person name="Tonozuka T."/>
            <person name="Sakamoto M."/>
            <person name="Ohkuma M."/>
            <person name="Tochio T."/>
            <person name="Endo A."/>
        </authorList>
    </citation>
    <scope>NUCLEOTIDE SEQUENCE</scope>
    <source>
        <strain evidence="3">JCM 17466</strain>
    </source>
</reference>
<keyword evidence="1" id="KW-0472">Membrane</keyword>
<feature type="transmembrane region" description="Helical" evidence="1">
    <location>
        <begin position="67"/>
        <end position="89"/>
    </location>
</feature>
<dbReference type="Proteomes" id="UP000613208">
    <property type="component" value="Unassembled WGS sequence"/>
</dbReference>
<proteinExistence type="predicted"/>
<evidence type="ECO:0000256" key="1">
    <source>
        <dbReference type="SAM" id="Phobius"/>
    </source>
</evidence>
<keyword evidence="4" id="KW-1185">Reference proteome</keyword>
<dbReference type="GO" id="GO:0004175">
    <property type="term" value="F:endopeptidase activity"/>
    <property type="evidence" value="ECO:0007669"/>
    <property type="project" value="UniProtKB-ARBA"/>
</dbReference>
<feature type="transmembrane region" description="Helical" evidence="1">
    <location>
        <begin position="7"/>
        <end position="28"/>
    </location>
</feature>
<evidence type="ECO:0000313" key="4">
    <source>
        <dbReference type="Proteomes" id="UP000613208"/>
    </source>
</evidence>
<feature type="transmembrane region" description="Helical" evidence="1">
    <location>
        <begin position="230"/>
        <end position="255"/>
    </location>
</feature>
<feature type="transmembrane region" description="Helical" evidence="1">
    <location>
        <begin position="148"/>
        <end position="180"/>
    </location>
</feature>
<dbReference type="Pfam" id="PF02517">
    <property type="entry name" value="Rce1-like"/>
    <property type="match status" value="1"/>
</dbReference>
<dbReference type="InterPro" id="IPR052710">
    <property type="entry name" value="CAAX_protease"/>
</dbReference>
<dbReference type="RefSeq" id="WP_201311115.1">
    <property type="nucleotide sequence ID" value="NZ_BLYI01000038.1"/>
</dbReference>
<accession>A0A916QA43</accession>
<feature type="transmembrane region" description="Helical" evidence="1">
    <location>
        <begin position="34"/>
        <end position="55"/>
    </location>
</feature>
<dbReference type="InterPro" id="IPR003675">
    <property type="entry name" value="Rce1/LyrA-like_dom"/>
</dbReference>
<sequence length="307" mass="33787">MSYFKSSGFFCLFFVFIFWFLNITFSIFISNSQITTILIYFCLAAVSLVYLLLCGRNIVQTLRLHKVNVLSLLLILVLSAVIRPLTGFVSLAGNLLFQDIVSSSITEELSHGLGIMIFSTALLPGIVEELIFRGVIYSGMRKANPIKGILLSSLFFGLAHMNFQQFCYAFVLGIILGVLVEATDSLFASMLLHAVFNGTSLILTYLMTLMPSFSRIASEQTSGSAFQNNLASMTALLPAALISLILSVLLIMAIAHLNGRLGYIKTWFSSRIRSTWPKEKAASLSYFAAVGICIFFAAATELLMRIA</sequence>
<feature type="transmembrane region" description="Helical" evidence="1">
    <location>
        <begin position="284"/>
        <end position="304"/>
    </location>
</feature>
<organism evidence="3 4">
    <name type="scientific">Anaerostipes butyraticus</name>
    <dbReference type="NCBI Taxonomy" id="645466"/>
    <lineage>
        <taxon>Bacteria</taxon>
        <taxon>Bacillati</taxon>
        <taxon>Bacillota</taxon>
        <taxon>Clostridia</taxon>
        <taxon>Lachnospirales</taxon>
        <taxon>Lachnospiraceae</taxon>
        <taxon>Anaerostipes</taxon>
    </lineage>
</organism>
<protein>
    <recommendedName>
        <fullName evidence="2">CAAX prenyl protease 2/Lysostaphin resistance protein A-like domain-containing protein</fullName>
    </recommendedName>
</protein>
<comment type="caution">
    <text evidence="3">The sequence shown here is derived from an EMBL/GenBank/DDBJ whole genome shotgun (WGS) entry which is preliminary data.</text>
</comment>
<gene>
    <name evidence="3" type="ORF">ANBU17_17530</name>
</gene>
<feature type="transmembrane region" description="Helical" evidence="1">
    <location>
        <begin position="186"/>
        <end position="209"/>
    </location>
</feature>
<feature type="transmembrane region" description="Helical" evidence="1">
    <location>
        <begin position="109"/>
        <end position="127"/>
    </location>
</feature>
<dbReference type="EMBL" id="BLYI01000038">
    <property type="protein sequence ID" value="GFO85406.1"/>
    <property type="molecule type" value="Genomic_DNA"/>
</dbReference>
<evidence type="ECO:0000259" key="2">
    <source>
        <dbReference type="Pfam" id="PF02517"/>
    </source>
</evidence>
<feature type="domain" description="CAAX prenyl protease 2/Lysostaphin resistance protein A-like" evidence="2">
    <location>
        <begin position="115"/>
        <end position="198"/>
    </location>
</feature>
<dbReference type="AlphaFoldDB" id="A0A916QA43"/>
<keyword evidence="1" id="KW-0812">Transmembrane</keyword>
<evidence type="ECO:0000313" key="3">
    <source>
        <dbReference type="EMBL" id="GFO85406.1"/>
    </source>
</evidence>
<name>A0A916QA43_9FIRM</name>
<dbReference type="GO" id="GO:0080120">
    <property type="term" value="P:CAAX-box protein maturation"/>
    <property type="evidence" value="ECO:0007669"/>
    <property type="project" value="UniProtKB-ARBA"/>
</dbReference>
<dbReference type="PANTHER" id="PTHR36435">
    <property type="entry name" value="SLR1288 PROTEIN"/>
    <property type="match status" value="1"/>
</dbReference>